<dbReference type="GO" id="GO:0044659">
    <property type="term" value="P:viral release from host cell by cytolysis"/>
    <property type="evidence" value="ECO:0007669"/>
    <property type="project" value="InterPro"/>
</dbReference>
<dbReference type="InterPro" id="IPR023346">
    <property type="entry name" value="Lysozyme-like_dom_sf"/>
</dbReference>
<dbReference type="HAMAP" id="MF_04109">
    <property type="entry name" value="ENDOLYSIN_LAMBDA"/>
    <property type="match status" value="1"/>
</dbReference>
<reference evidence="2" key="1">
    <citation type="journal article" date="2023" name="Front. Microbiol.">
        <title>Ralstonia chuxiongensis sp. nov., Ralstonia mojiangensis sp. nov., and Ralstonia soli sp. nov., isolated from tobacco fields, are three novel species in the family Burkholderiaceae.</title>
        <authorList>
            <person name="Lu C.H."/>
            <person name="Zhang Y.Y."/>
            <person name="Jiang N."/>
            <person name="Chen W."/>
            <person name="Shao X."/>
            <person name="Zhao Z.M."/>
            <person name="Lu W.L."/>
            <person name="Hu X."/>
            <person name="Xi Y.X."/>
            <person name="Zou S.Y."/>
            <person name="Wei Q.J."/>
            <person name="Lin Z.L."/>
            <person name="Gong L."/>
            <person name="Gai X.T."/>
            <person name="Zhang L.Q."/>
            <person name="Li J.Y."/>
            <person name="Jin Y."/>
            <person name="Xia Z.Y."/>
        </authorList>
    </citation>
    <scope>NUCLEOTIDE SEQUENCE [LARGE SCALE GENOMIC DNA]</scope>
    <source>
        <strain evidence="2">21YRMH01-3</strain>
    </source>
</reference>
<comment type="caution">
    <text evidence="1">The sequence shown here is derived from an EMBL/GenBank/DDBJ whole genome shotgun (WGS) entry which is preliminary data.</text>
</comment>
<dbReference type="CDD" id="cd00736">
    <property type="entry name" value="lambda_lys-like"/>
    <property type="match status" value="1"/>
</dbReference>
<sequence length="163" mass="17905">MPFTDPALLGGQNVAAFLDMLGFSEGTDDGRQPTRDHGYDVMVGGDLFSSYADHPRVLVDLPRLGIKSTAAGRYQLLARWYDPYRRLLKLPDFSPASQDAIAVQQIRERGALADIQAGRLRDAIGKCRNIWASLPGAGYGQHEHTFEQLRARYLLCGGKEGAA</sequence>
<protein>
    <submittedName>
        <fullName evidence="1">Glycoside hydrolase family protein</fullName>
    </submittedName>
</protein>
<dbReference type="AlphaFoldDB" id="A0AA41WVE8"/>
<evidence type="ECO:0000313" key="2">
    <source>
        <dbReference type="Proteomes" id="UP001162793"/>
    </source>
</evidence>
<dbReference type="SUPFAM" id="SSF53955">
    <property type="entry name" value="Lysozyme-like"/>
    <property type="match status" value="1"/>
</dbReference>
<dbReference type="GO" id="GO:0003796">
    <property type="term" value="F:lysozyme activity"/>
    <property type="evidence" value="ECO:0007669"/>
    <property type="project" value="InterPro"/>
</dbReference>
<evidence type="ECO:0000313" key="1">
    <source>
        <dbReference type="EMBL" id="MCP1173044.1"/>
    </source>
</evidence>
<gene>
    <name evidence="1" type="ORF">NKG59_11815</name>
</gene>
<accession>A0AA41WVE8</accession>
<organism evidence="1 2">
    <name type="scientific">Ralstonia chuxiongensis</name>
    <dbReference type="NCBI Taxonomy" id="2957504"/>
    <lineage>
        <taxon>Bacteria</taxon>
        <taxon>Pseudomonadati</taxon>
        <taxon>Pseudomonadota</taxon>
        <taxon>Betaproteobacteria</taxon>
        <taxon>Burkholderiales</taxon>
        <taxon>Burkholderiaceae</taxon>
        <taxon>Ralstonia</taxon>
    </lineage>
</organism>
<keyword evidence="1" id="KW-0378">Hydrolase</keyword>
<dbReference type="Gene3D" id="1.10.530.10">
    <property type="match status" value="1"/>
</dbReference>
<dbReference type="Proteomes" id="UP001162793">
    <property type="component" value="Unassembled WGS sequence"/>
</dbReference>
<keyword evidence="2" id="KW-1185">Reference proteome</keyword>
<dbReference type="RefSeq" id="WP_253536949.1">
    <property type="nucleotide sequence ID" value="NZ_JAMYWC010000003.1"/>
</dbReference>
<name>A0AA41WVE8_9RALS</name>
<dbReference type="GO" id="GO:0009253">
    <property type="term" value="P:peptidoglycan catabolic process"/>
    <property type="evidence" value="ECO:0007669"/>
    <property type="project" value="InterPro"/>
</dbReference>
<dbReference type="InterPro" id="IPR034691">
    <property type="entry name" value="Endolysin_lambda_type"/>
</dbReference>
<dbReference type="EMBL" id="JAMYWC010000003">
    <property type="protein sequence ID" value="MCP1173044.1"/>
    <property type="molecule type" value="Genomic_DNA"/>
</dbReference>
<proteinExistence type="inferred from homology"/>